<dbReference type="InterPro" id="IPR002816">
    <property type="entry name" value="TraB/PrgY/GumN_fam"/>
</dbReference>
<reference evidence="3" key="1">
    <citation type="submission" date="2021-03" db="EMBL/GenBank/DDBJ databases">
        <title>Acanthopleuribacteraceae sp. M133.</title>
        <authorList>
            <person name="Wang G."/>
        </authorList>
    </citation>
    <scope>NUCLEOTIDE SEQUENCE</scope>
    <source>
        <strain evidence="3">M133</strain>
    </source>
</reference>
<gene>
    <name evidence="3" type="ORF">J3U87_13945</name>
</gene>
<dbReference type="CDD" id="cd14726">
    <property type="entry name" value="TraB_PrgY-like"/>
    <property type="match status" value="1"/>
</dbReference>
<evidence type="ECO:0000256" key="1">
    <source>
        <dbReference type="SAM" id="MobiDB-lite"/>
    </source>
</evidence>
<dbReference type="InterPro" id="IPR005230">
    <property type="entry name" value="TraB_bac"/>
</dbReference>
<evidence type="ECO:0000313" key="4">
    <source>
        <dbReference type="Proteomes" id="UP000663929"/>
    </source>
</evidence>
<feature type="transmembrane region" description="Helical" evidence="2">
    <location>
        <begin position="278"/>
        <end position="295"/>
    </location>
</feature>
<evidence type="ECO:0000256" key="2">
    <source>
        <dbReference type="SAM" id="Phobius"/>
    </source>
</evidence>
<organism evidence="3 4">
    <name type="scientific">Sulfidibacter corallicola</name>
    <dbReference type="NCBI Taxonomy" id="2818388"/>
    <lineage>
        <taxon>Bacteria</taxon>
        <taxon>Pseudomonadati</taxon>
        <taxon>Acidobacteriota</taxon>
        <taxon>Holophagae</taxon>
        <taxon>Acanthopleuribacterales</taxon>
        <taxon>Acanthopleuribacteraceae</taxon>
        <taxon>Sulfidibacter</taxon>
    </lineage>
</organism>
<feature type="compositionally biased region" description="Low complexity" evidence="1">
    <location>
        <begin position="9"/>
        <end position="33"/>
    </location>
</feature>
<keyword evidence="2" id="KW-1133">Transmembrane helix</keyword>
<dbReference type="EMBL" id="CP071793">
    <property type="protein sequence ID" value="QTD53553.1"/>
    <property type="molecule type" value="Genomic_DNA"/>
</dbReference>
<accession>A0A8A4TVP0</accession>
<feature type="transmembrane region" description="Helical" evidence="2">
    <location>
        <begin position="390"/>
        <end position="413"/>
    </location>
</feature>
<dbReference type="PANTHER" id="PTHR21530">
    <property type="entry name" value="PHEROMONE SHUTDOWN PROTEIN"/>
    <property type="match status" value="1"/>
</dbReference>
<proteinExistence type="predicted"/>
<evidence type="ECO:0000313" key="3">
    <source>
        <dbReference type="EMBL" id="QTD53553.1"/>
    </source>
</evidence>
<dbReference type="PANTHER" id="PTHR21530:SF7">
    <property type="entry name" value="TRAB DOMAIN-CONTAINING PROTEIN"/>
    <property type="match status" value="1"/>
</dbReference>
<sequence>MSNSTPTQTPADSASSAPNTNAAAPSTPAEPANEGNVLTLNKDGKTYYIVGTAHISARSVEEVARVIDEIRPDTVCVELCETRYRAITDENQWKKLNIGQVIKDGKALFLLANLAFASFQRRMGDQVGVKPGSELLEGVRKAEEVGAKLVLADRDIQVTLKRTWSNLSFWKKFAVLGELLESMLSKEEITEEELEALKEKDQLTDAMEAFAEALPEVKEPLIDERDAFLMSKIEEAEGEKIVAIVGAGHVQGMSRHFGKPVDREAINKIPPPSRLIKIAQWAIPIIVLALFIVGYQKHKDQAIMDMLTAWILPNSIMCGVFTMLAGARPLSVLSGFLSAPLTSLNPSLGAGMVVGLVEAWQRKPTVEDCENIPNDIRSLKGFYTNQFTRCLVVFFMANLGSMAGTFFSLGWLVTLLG</sequence>
<dbReference type="Pfam" id="PF01963">
    <property type="entry name" value="TraB_PrgY_gumN"/>
    <property type="match status" value="1"/>
</dbReference>
<keyword evidence="4" id="KW-1185">Reference proteome</keyword>
<dbReference type="RefSeq" id="WP_237383655.1">
    <property type="nucleotide sequence ID" value="NZ_CP071793.1"/>
</dbReference>
<dbReference type="AlphaFoldDB" id="A0A8A4TVP0"/>
<protein>
    <submittedName>
        <fullName evidence="3">TraB/GumN family protein</fullName>
    </submittedName>
</protein>
<feature type="region of interest" description="Disordered" evidence="1">
    <location>
        <begin position="1"/>
        <end position="36"/>
    </location>
</feature>
<feature type="transmembrane region" description="Helical" evidence="2">
    <location>
        <begin position="307"/>
        <end position="327"/>
    </location>
</feature>
<name>A0A8A4TVP0_SULCO</name>
<keyword evidence="2" id="KW-0472">Membrane</keyword>
<feature type="transmembrane region" description="Helical" evidence="2">
    <location>
        <begin position="333"/>
        <end position="357"/>
    </location>
</feature>
<dbReference type="Proteomes" id="UP000663929">
    <property type="component" value="Chromosome"/>
</dbReference>
<dbReference type="NCBIfam" id="TIGR00261">
    <property type="entry name" value="traB"/>
    <property type="match status" value="1"/>
</dbReference>
<dbReference type="InterPro" id="IPR046345">
    <property type="entry name" value="TraB_PrgY-like"/>
</dbReference>
<dbReference type="KEGG" id="scor:J3U87_13945"/>
<keyword evidence="2" id="KW-0812">Transmembrane</keyword>